<keyword evidence="10" id="KW-1185">Reference proteome</keyword>
<reference evidence="9" key="2">
    <citation type="journal article" date="2021" name="Syst. Appl. Microbiol.">
        <title>Roseomonas hellenica sp. nov., isolated from roots of wild-growing Alkanna tinctoria.</title>
        <authorList>
            <person name="Rat A."/>
            <person name="Naranjo H.D."/>
            <person name="Lebbe L."/>
            <person name="Cnockaert M."/>
            <person name="Krigas N."/>
            <person name="Grigoriadou K."/>
            <person name="Maloupa E."/>
            <person name="Willems A."/>
        </authorList>
    </citation>
    <scope>NUCLEOTIDE SEQUENCE</scope>
    <source>
        <strain evidence="9">LMG 31228</strain>
    </source>
</reference>
<evidence type="ECO:0000256" key="3">
    <source>
        <dbReference type="ARBA" id="ARBA00022692"/>
    </source>
</evidence>
<accession>A0A9X9XIN2</accession>
<name>A0A9X9XIN2_9PROT</name>
<keyword evidence="2" id="KW-0813">Transport</keyword>
<dbReference type="InterPro" id="IPR006037">
    <property type="entry name" value="RCK_C"/>
</dbReference>
<dbReference type="InterPro" id="IPR036721">
    <property type="entry name" value="RCK_C_sf"/>
</dbReference>
<dbReference type="AlphaFoldDB" id="A0A9X9XIN2"/>
<evidence type="ECO:0000256" key="4">
    <source>
        <dbReference type="ARBA" id="ARBA00022737"/>
    </source>
</evidence>
<keyword evidence="5 7" id="KW-1133">Transmembrane helix</keyword>
<dbReference type="Pfam" id="PF02080">
    <property type="entry name" value="TrkA_C"/>
    <property type="match status" value="2"/>
</dbReference>
<feature type="transmembrane region" description="Helical" evidence="7">
    <location>
        <begin position="95"/>
        <end position="119"/>
    </location>
</feature>
<dbReference type="GO" id="GO:0005886">
    <property type="term" value="C:plasma membrane"/>
    <property type="evidence" value="ECO:0007669"/>
    <property type="project" value="TreeGrafter"/>
</dbReference>
<evidence type="ECO:0000256" key="7">
    <source>
        <dbReference type="SAM" id="Phobius"/>
    </source>
</evidence>
<dbReference type="InterPro" id="IPR031312">
    <property type="entry name" value="Na/sul_symport_CS"/>
</dbReference>
<feature type="transmembrane region" description="Helical" evidence="7">
    <location>
        <begin position="546"/>
        <end position="567"/>
    </location>
</feature>
<reference evidence="9" key="1">
    <citation type="submission" date="2020-01" db="EMBL/GenBank/DDBJ databases">
        <authorList>
            <person name="Rat A."/>
        </authorList>
    </citation>
    <scope>NUCLEOTIDE SEQUENCE</scope>
    <source>
        <strain evidence="9">LMG 31228</strain>
    </source>
</reference>
<proteinExistence type="predicted"/>
<dbReference type="EMBL" id="JAAEDL010000035">
    <property type="protein sequence ID" value="MBR0683568.1"/>
    <property type="molecule type" value="Genomic_DNA"/>
</dbReference>
<dbReference type="RefSeq" id="WP_211849136.1">
    <property type="nucleotide sequence ID" value="NZ_JAAEDL010000035.1"/>
</dbReference>
<feature type="transmembrane region" description="Helical" evidence="7">
    <location>
        <begin position="140"/>
        <end position="161"/>
    </location>
</feature>
<feature type="transmembrane region" description="Helical" evidence="7">
    <location>
        <begin position="173"/>
        <end position="195"/>
    </location>
</feature>
<feature type="transmembrane region" description="Helical" evidence="7">
    <location>
        <begin position="57"/>
        <end position="75"/>
    </location>
</feature>
<dbReference type="PANTHER" id="PTHR43652:SF1">
    <property type="entry name" value="RESPONSE REGULATOR"/>
    <property type="match status" value="1"/>
</dbReference>
<organism evidence="9 10">
    <name type="scientific">Neoroseomonas eburnea</name>
    <dbReference type="NCBI Taxonomy" id="1346889"/>
    <lineage>
        <taxon>Bacteria</taxon>
        <taxon>Pseudomonadati</taxon>
        <taxon>Pseudomonadota</taxon>
        <taxon>Alphaproteobacteria</taxon>
        <taxon>Acetobacterales</taxon>
        <taxon>Acetobacteraceae</taxon>
        <taxon>Neoroseomonas</taxon>
    </lineage>
</organism>
<comment type="subcellular location">
    <subcellularLocation>
        <location evidence="1">Membrane</location>
        <topology evidence="1">Multi-pass membrane protein</topology>
    </subcellularLocation>
</comment>
<dbReference type="SUPFAM" id="SSF116726">
    <property type="entry name" value="TrkA C-terminal domain-like"/>
    <property type="match status" value="2"/>
</dbReference>
<feature type="domain" description="RCK C-terminal" evidence="8">
    <location>
        <begin position="313"/>
        <end position="397"/>
    </location>
</feature>
<keyword evidence="4" id="KW-0677">Repeat</keyword>
<feature type="transmembrane region" description="Helical" evidence="7">
    <location>
        <begin position="28"/>
        <end position="45"/>
    </location>
</feature>
<dbReference type="PANTHER" id="PTHR43652">
    <property type="entry name" value="BASIC AMINO ACID ANTIPORTER YFCC-RELATED"/>
    <property type="match status" value="1"/>
</dbReference>
<dbReference type="GO" id="GO:0006813">
    <property type="term" value="P:potassium ion transport"/>
    <property type="evidence" value="ECO:0007669"/>
    <property type="project" value="InterPro"/>
</dbReference>
<dbReference type="PROSITE" id="PS01271">
    <property type="entry name" value="NA_SULFATE"/>
    <property type="match status" value="1"/>
</dbReference>
<feature type="transmembrane region" description="Helical" evidence="7">
    <location>
        <begin position="5"/>
        <end position="22"/>
    </location>
</feature>
<keyword evidence="3 7" id="KW-0812">Transmembrane</keyword>
<dbReference type="InterPro" id="IPR004680">
    <property type="entry name" value="Cit_transptr-like_dom"/>
</dbReference>
<evidence type="ECO:0000259" key="8">
    <source>
        <dbReference type="PROSITE" id="PS51202"/>
    </source>
</evidence>
<dbReference type="GO" id="GO:0008324">
    <property type="term" value="F:monoatomic cation transmembrane transporter activity"/>
    <property type="evidence" value="ECO:0007669"/>
    <property type="project" value="InterPro"/>
</dbReference>
<evidence type="ECO:0000256" key="2">
    <source>
        <dbReference type="ARBA" id="ARBA00022448"/>
    </source>
</evidence>
<feature type="transmembrane region" description="Helical" evidence="7">
    <location>
        <begin position="587"/>
        <end position="607"/>
    </location>
</feature>
<dbReference type="Gene3D" id="3.30.70.1450">
    <property type="entry name" value="Regulator of K+ conductance, C-terminal domain"/>
    <property type="match status" value="2"/>
</dbReference>
<dbReference type="PROSITE" id="PS51202">
    <property type="entry name" value="RCK_C"/>
    <property type="match status" value="2"/>
</dbReference>
<feature type="transmembrane region" description="Helical" evidence="7">
    <location>
        <begin position="468"/>
        <end position="486"/>
    </location>
</feature>
<evidence type="ECO:0000256" key="6">
    <source>
        <dbReference type="ARBA" id="ARBA00023136"/>
    </source>
</evidence>
<dbReference type="Pfam" id="PF03600">
    <property type="entry name" value="CitMHS"/>
    <property type="match status" value="1"/>
</dbReference>
<comment type="caution">
    <text evidence="9">The sequence shown here is derived from an EMBL/GenBank/DDBJ whole genome shotgun (WGS) entry which is preliminary data.</text>
</comment>
<feature type="transmembrane region" description="Helical" evidence="7">
    <location>
        <begin position="442"/>
        <end position="461"/>
    </location>
</feature>
<sequence length="609" mass="64506">MTTELLIVLALLGSAIVMFIINKPRMDAVGLLMIVLLPFTGVLTINEALAGFADPSIVLLAALFVIGEGLVRTGTAQRIGDLLNAKAGGSETRMLVLLMVAGAGLGAFMSSTAVVAIFIPIALRICRNTGAAPSQLMMPLSVAALISGMMTLVATAPNLVVSAELVRQGHAGFAFFAFTPFGVPVLLLAIGYMLFARRLLPDRRPPGTDSRRAPSLRDWVTTYGLSGRAFRVRVLPGSPLVGRRLEQLDLRQEGINILAIERDSRFTTEVIRPNATTELEVGDVVLLDVRAPAERSRELGEEYHVEVLPLLGGDYFLDRSQEIGMVEAIVPPDSPLVGSTVLQARIRAEYRLTVIGLRHRQQVAGSELLEEKLQAGDTLLLTGFWSDIGKLQADGRDLIVMHLPAEHAEILPAAGRAPHAVAILALTVGLMISGWVPNVHAALIGCLLMGLFGCVDLNSAYRSISWKSLVLIVGMLPFSIALQRTGGVDLAAEAVLALAGQASPRMLLGVIFVITAMLGLFISNTATAVLMAPVALAIAADIGASPYPFAMIVALAASTAFMTPVSSPVNTLVVGPGNYSFGDFIKVGVPFSIVVMLVCVLLVPIVLPP</sequence>
<dbReference type="Proteomes" id="UP001138709">
    <property type="component" value="Unassembled WGS sequence"/>
</dbReference>
<evidence type="ECO:0000313" key="10">
    <source>
        <dbReference type="Proteomes" id="UP001138709"/>
    </source>
</evidence>
<keyword evidence="6 7" id="KW-0472">Membrane</keyword>
<evidence type="ECO:0000313" key="9">
    <source>
        <dbReference type="EMBL" id="MBR0683568.1"/>
    </source>
</evidence>
<gene>
    <name evidence="9" type="ORF">GXW74_23995</name>
</gene>
<protein>
    <submittedName>
        <fullName evidence="9">SLC13 family permease</fullName>
    </submittedName>
</protein>
<dbReference type="InterPro" id="IPR051679">
    <property type="entry name" value="DASS-Related_Transporters"/>
</dbReference>
<evidence type="ECO:0000256" key="1">
    <source>
        <dbReference type="ARBA" id="ARBA00004141"/>
    </source>
</evidence>
<evidence type="ECO:0000256" key="5">
    <source>
        <dbReference type="ARBA" id="ARBA00022989"/>
    </source>
</evidence>
<feature type="transmembrane region" description="Helical" evidence="7">
    <location>
        <begin position="506"/>
        <end position="539"/>
    </location>
</feature>
<feature type="domain" description="RCK C-terminal" evidence="8">
    <location>
        <begin position="217"/>
        <end position="305"/>
    </location>
</feature>